<feature type="region of interest" description="Disordered" evidence="1">
    <location>
        <begin position="53"/>
        <end position="97"/>
    </location>
</feature>
<dbReference type="EMBL" id="AZIM01001572">
    <property type="protein sequence ID" value="ETE66398.1"/>
    <property type="molecule type" value="Genomic_DNA"/>
</dbReference>
<evidence type="ECO:0000313" key="3">
    <source>
        <dbReference type="Proteomes" id="UP000018936"/>
    </source>
</evidence>
<reference evidence="2 3" key="1">
    <citation type="journal article" date="2013" name="Proc. Natl. Acad. Sci. U.S.A.">
        <title>The king cobra genome reveals dynamic gene evolution and adaptation in the snake venom system.</title>
        <authorList>
            <person name="Vonk F.J."/>
            <person name="Casewell N.R."/>
            <person name="Henkel C.V."/>
            <person name="Heimberg A.M."/>
            <person name="Jansen H.J."/>
            <person name="McCleary R.J."/>
            <person name="Kerkkamp H.M."/>
            <person name="Vos R.A."/>
            <person name="Guerreiro I."/>
            <person name="Calvete J.J."/>
            <person name="Wuster W."/>
            <person name="Woods A.E."/>
            <person name="Logan J.M."/>
            <person name="Harrison R.A."/>
            <person name="Castoe T.A."/>
            <person name="de Koning A.P."/>
            <person name="Pollock D.D."/>
            <person name="Yandell M."/>
            <person name="Calderon D."/>
            <person name="Renjifo C."/>
            <person name="Currier R.B."/>
            <person name="Salgado D."/>
            <person name="Pla D."/>
            <person name="Sanz L."/>
            <person name="Hyder A.S."/>
            <person name="Ribeiro J.M."/>
            <person name="Arntzen J.W."/>
            <person name="van den Thillart G.E."/>
            <person name="Boetzer M."/>
            <person name="Pirovano W."/>
            <person name="Dirks R.P."/>
            <person name="Spaink H.P."/>
            <person name="Duboule D."/>
            <person name="McGlinn E."/>
            <person name="Kini R.M."/>
            <person name="Richardson M.K."/>
        </authorList>
    </citation>
    <scope>NUCLEOTIDE SEQUENCE</scope>
    <source>
        <tissue evidence="2">Blood</tissue>
    </source>
</reference>
<feature type="compositionally biased region" description="Basic and acidic residues" evidence="1">
    <location>
        <begin position="225"/>
        <end position="241"/>
    </location>
</feature>
<feature type="compositionally biased region" description="Basic and acidic residues" evidence="1">
    <location>
        <begin position="249"/>
        <end position="275"/>
    </location>
</feature>
<feature type="region of interest" description="Disordered" evidence="1">
    <location>
        <begin position="162"/>
        <end position="311"/>
    </location>
</feature>
<organism evidence="2 3">
    <name type="scientific">Ophiophagus hannah</name>
    <name type="common">King cobra</name>
    <name type="synonym">Naja hannah</name>
    <dbReference type="NCBI Taxonomy" id="8665"/>
    <lineage>
        <taxon>Eukaryota</taxon>
        <taxon>Metazoa</taxon>
        <taxon>Chordata</taxon>
        <taxon>Craniata</taxon>
        <taxon>Vertebrata</taxon>
        <taxon>Euteleostomi</taxon>
        <taxon>Lepidosauria</taxon>
        <taxon>Squamata</taxon>
        <taxon>Bifurcata</taxon>
        <taxon>Unidentata</taxon>
        <taxon>Episquamata</taxon>
        <taxon>Toxicofera</taxon>
        <taxon>Serpentes</taxon>
        <taxon>Colubroidea</taxon>
        <taxon>Elapidae</taxon>
        <taxon>Elapinae</taxon>
        <taxon>Ophiophagus</taxon>
    </lineage>
</organism>
<feature type="compositionally biased region" description="Basic and acidic residues" evidence="1">
    <location>
        <begin position="181"/>
        <end position="212"/>
    </location>
</feature>
<keyword evidence="3" id="KW-1185">Reference proteome</keyword>
<feature type="compositionally biased region" description="Basic residues" evidence="1">
    <location>
        <begin position="213"/>
        <end position="224"/>
    </location>
</feature>
<dbReference type="AlphaFoldDB" id="V8NXJ9"/>
<feature type="non-terminal residue" evidence="2">
    <location>
        <position position="1"/>
    </location>
</feature>
<sequence length="311" mass="34608">MHVHLTRPILPFSFSSQLMPFSLLSADRGRLFFYYQFSQIGRKFCNPFRQTAPNRTVQGAGGNQAESQPLPPRSDGTEALASPPQRSQVGGALPSERLGAGRAALTPSKGPLRSRSSVLVKLAFWWTSKYFAHSLATSATPPVEGTRGSKGGGGLLPRVSRSFCSSASSSSSRSLISFREASTKHKEGSEERGREGGGMKRGKKEIGGSTKKEGRKKGGRKHKEERKEEGKKKGRGREEGRKKLRKEGRRREEGRKEGSEEGKRWEGGKEEEKRWREKKGVRKEGKKEGGEKERRKREGGKKEGRREGQER</sequence>
<feature type="compositionally biased region" description="Basic and acidic residues" evidence="1">
    <location>
        <begin position="282"/>
        <end position="293"/>
    </location>
</feature>
<name>V8NXJ9_OPHHA</name>
<accession>V8NXJ9</accession>
<protein>
    <submittedName>
        <fullName evidence="2">Nucleolar protein 58</fullName>
    </submittedName>
</protein>
<gene>
    <name evidence="2" type="primary">nop58</name>
    <name evidence="2" type="ORF">L345_07835</name>
</gene>
<dbReference type="Proteomes" id="UP000018936">
    <property type="component" value="Unassembled WGS sequence"/>
</dbReference>
<evidence type="ECO:0000313" key="2">
    <source>
        <dbReference type="EMBL" id="ETE66398.1"/>
    </source>
</evidence>
<proteinExistence type="predicted"/>
<feature type="compositionally biased region" description="Basic and acidic residues" evidence="1">
    <location>
        <begin position="300"/>
        <end position="311"/>
    </location>
</feature>
<comment type="caution">
    <text evidence="2">The sequence shown here is derived from an EMBL/GenBank/DDBJ whole genome shotgun (WGS) entry which is preliminary data.</text>
</comment>
<feature type="compositionally biased region" description="Low complexity" evidence="1">
    <location>
        <begin position="162"/>
        <end position="180"/>
    </location>
</feature>
<evidence type="ECO:0000256" key="1">
    <source>
        <dbReference type="SAM" id="MobiDB-lite"/>
    </source>
</evidence>